<dbReference type="RefSeq" id="WP_011311450.1">
    <property type="nucleotide sequence ID" value="NC_007404.1"/>
</dbReference>
<dbReference type="Proteomes" id="UP000008291">
    <property type="component" value="Chromosome"/>
</dbReference>
<feature type="domain" description="Integrase catalytic" evidence="2">
    <location>
        <begin position="125"/>
        <end position="257"/>
    </location>
</feature>
<name>Q3SK99_THIDA</name>
<reference evidence="3 4" key="1">
    <citation type="journal article" date="2006" name="J. Bacteriol.">
        <title>The genome sequence of the obligately chemolithoautotrophic, facultatively anaerobic bacterium Thiobacillus denitrificans.</title>
        <authorList>
            <person name="Beller H.R."/>
            <person name="Chain P.S."/>
            <person name="Letain T.E."/>
            <person name="Chakicherla A."/>
            <person name="Larimer F.W."/>
            <person name="Richardson P.M."/>
            <person name="Coleman M.A."/>
            <person name="Wood A.P."/>
            <person name="Kelly D.P."/>
        </authorList>
    </citation>
    <scope>NUCLEOTIDE SEQUENCE [LARGE SCALE GENOMIC DNA]</scope>
    <source>
        <strain evidence="3 4">ATCC 25259</strain>
    </source>
</reference>
<dbReference type="eggNOG" id="COG0582">
    <property type="taxonomic scope" value="Bacteria"/>
</dbReference>
<dbReference type="OrthoDB" id="5394387at2"/>
<evidence type="ECO:0000313" key="3">
    <source>
        <dbReference type="EMBL" id="AAZ96891.1"/>
    </source>
</evidence>
<keyword evidence="1" id="KW-0233">DNA recombination</keyword>
<dbReference type="AlphaFoldDB" id="Q3SK99"/>
<dbReference type="STRING" id="292415.Tbd_0938"/>
<dbReference type="GO" id="GO:0006310">
    <property type="term" value="P:DNA recombination"/>
    <property type="evidence" value="ECO:0007669"/>
    <property type="project" value="UniProtKB-KW"/>
</dbReference>
<sequence length="307" mass="33143">MANNFGLGSRDMGKAGVFACNSAARSGAISYGTAASVGERWQKFTEFARGQGVKKLEDVSRELVMAYGKELAESDLSESYGQNLVSAVNSVMSLATKGAWRAVSPTRECGIEKRSAIRGAAPDGLDREQFRLVLQEMQRDGLGRQAAIADLARNLGLRSKEASLLNANQALRQAESTGMVRFIAGTKGGRPRVLAISPVGLQSLRCAAALQGNNRNLVPTGQSWKQWREGGLRAGRDALKARGIRGLHELRSAYACERYSQIAGCPAPVISGKVRDRRVDRLARETIARELGHGRIDVVAEYVGGRR</sequence>
<dbReference type="SUPFAM" id="SSF56349">
    <property type="entry name" value="DNA breaking-rejoining enzymes"/>
    <property type="match status" value="1"/>
</dbReference>
<dbReference type="InterPro" id="IPR013762">
    <property type="entry name" value="Integrase-like_cat_sf"/>
</dbReference>
<evidence type="ECO:0000313" key="4">
    <source>
        <dbReference type="Proteomes" id="UP000008291"/>
    </source>
</evidence>
<dbReference type="HOGENOM" id="CLU_043802_0_0_4"/>
<evidence type="ECO:0000256" key="1">
    <source>
        <dbReference type="ARBA" id="ARBA00023172"/>
    </source>
</evidence>
<proteinExistence type="predicted"/>
<dbReference type="InterPro" id="IPR011010">
    <property type="entry name" value="DNA_brk_join_enz"/>
</dbReference>
<accession>Q3SK99</accession>
<organism evidence="3 4">
    <name type="scientific">Thiobacillus denitrificans (strain ATCC 25259 / T1)</name>
    <dbReference type="NCBI Taxonomy" id="292415"/>
    <lineage>
        <taxon>Bacteria</taxon>
        <taxon>Pseudomonadati</taxon>
        <taxon>Pseudomonadota</taxon>
        <taxon>Betaproteobacteria</taxon>
        <taxon>Nitrosomonadales</taxon>
        <taxon>Thiobacillaceae</taxon>
        <taxon>Thiobacillus</taxon>
    </lineage>
</organism>
<dbReference type="Gene3D" id="1.10.443.10">
    <property type="entry name" value="Intergrase catalytic core"/>
    <property type="match status" value="1"/>
</dbReference>
<dbReference type="KEGG" id="tbd:Tbd_0938"/>
<dbReference type="GO" id="GO:0003677">
    <property type="term" value="F:DNA binding"/>
    <property type="evidence" value="ECO:0007669"/>
    <property type="project" value="InterPro"/>
</dbReference>
<dbReference type="InterPro" id="IPR024456">
    <property type="entry name" value="Integrase_catalytic_putative"/>
</dbReference>
<dbReference type="GO" id="GO:0015074">
    <property type="term" value="P:DNA integration"/>
    <property type="evidence" value="ECO:0007669"/>
    <property type="project" value="InterPro"/>
</dbReference>
<dbReference type="EMBL" id="CP000116">
    <property type="protein sequence ID" value="AAZ96891.1"/>
    <property type="molecule type" value="Genomic_DNA"/>
</dbReference>
<dbReference type="Pfam" id="PF12835">
    <property type="entry name" value="Integrase_1"/>
    <property type="match status" value="1"/>
</dbReference>
<protein>
    <recommendedName>
        <fullName evidence="2">Integrase catalytic domain-containing protein</fullName>
    </recommendedName>
</protein>
<keyword evidence="4" id="KW-1185">Reference proteome</keyword>
<gene>
    <name evidence="3" type="ordered locus">Tbd_0938</name>
</gene>
<evidence type="ECO:0000259" key="2">
    <source>
        <dbReference type="Pfam" id="PF12835"/>
    </source>
</evidence>